<dbReference type="Proteomes" id="UP000010146">
    <property type="component" value="Unassembled WGS sequence"/>
</dbReference>
<dbReference type="EMBL" id="ABXP02000104">
    <property type="protein sequence ID" value="KKC29190.1"/>
    <property type="molecule type" value="Genomic_DNA"/>
</dbReference>
<dbReference type="PROSITE" id="PS51257">
    <property type="entry name" value="PROKAR_LIPOPROTEIN"/>
    <property type="match status" value="1"/>
</dbReference>
<dbReference type="PANTHER" id="PTHR43649:SF12">
    <property type="entry name" value="DIACETYLCHITOBIOSE BINDING PROTEIN DASA"/>
    <property type="match status" value="1"/>
</dbReference>
<dbReference type="InterPro" id="IPR006059">
    <property type="entry name" value="SBP"/>
</dbReference>
<dbReference type="SUPFAM" id="SSF53850">
    <property type="entry name" value="Periplasmic binding protein-like II"/>
    <property type="match status" value="1"/>
</dbReference>
<dbReference type="Pfam" id="PF01547">
    <property type="entry name" value="SBP_bac_1"/>
    <property type="match status" value="1"/>
</dbReference>
<protein>
    <submittedName>
        <fullName evidence="1">Sugar-binding periplasmic protein</fullName>
    </submittedName>
</protein>
<organism evidence="1 2">
    <name type="scientific">Caldanaerobacter subterraneus subsp. pacificus DSM 12653</name>
    <dbReference type="NCBI Taxonomy" id="391606"/>
    <lineage>
        <taxon>Bacteria</taxon>
        <taxon>Bacillati</taxon>
        <taxon>Bacillota</taxon>
        <taxon>Clostridia</taxon>
        <taxon>Thermoanaerobacterales</taxon>
        <taxon>Thermoanaerobacteraceae</taxon>
        <taxon>Caldanaerobacter</taxon>
    </lineage>
</organism>
<dbReference type="Gene3D" id="3.40.190.10">
    <property type="entry name" value="Periplasmic binding protein-like II"/>
    <property type="match status" value="1"/>
</dbReference>
<evidence type="ECO:0000313" key="2">
    <source>
        <dbReference type="Proteomes" id="UP000010146"/>
    </source>
</evidence>
<dbReference type="AlphaFoldDB" id="B7R6V5"/>
<name>B7R6V5_9THEO</name>
<dbReference type="PANTHER" id="PTHR43649">
    <property type="entry name" value="ARABINOSE-BINDING PROTEIN-RELATED"/>
    <property type="match status" value="1"/>
</dbReference>
<dbReference type="InterPro" id="IPR050490">
    <property type="entry name" value="Bact_solute-bd_prot1"/>
</dbReference>
<proteinExistence type="predicted"/>
<accession>B7R6V5</accession>
<evidence type="ECO:0000313" key="1">
    <source>
        <dbReference type="EMBL" id="KKC29190.1"/>
    </source>
</evidence>
<gene>
    <name evidence="1" type="ORF">CDSM653_01806</name>
</gene>
<reference evidence="1 2" key="2">
    <citation type="journal article" date="2015" name="BMC Genomics">
        <title>Analysis of three genomes within the thermophilic bacterial species Caldanaerobacter subterraneus with a focus on carbon monoxide dehydrogenase evolution and hydrolase diversity.</title>
        <authorList>
            <person name="Sant'Anna F.H."/>
            <person name="Lebedinsky A.V."/>
            <person name="Sokolova T.G."/>
            <person name="Robb F.T."/>
            <person name="Gonzalez J.M."/>
        </authorList>
    </citation>
    <scope>NUCLEOTIDE SEQUENCE [LARGE SCALE GENOMIC DNA]</scope>
    <source>
        <strain evidence="1 2">DSM 12653</strain>
    </source>
</reference>
<comment type="caution">
    <text evidence="1">The sequence shown here is derived from an EMBL/GenBank/DDBJ whole genome shotgun (WGS) entry which is preliminary data.</text>
</comment>
<reference evidence="2" key="3">
    <citation type="submission" date="2015-02" db="EMBL/GenBank/DDBJ databases">
        <title>Genome analysis of three genomes within the thermophilic hydrogenogenic bacterial species Caldanaerobacter subterraneus.</title>
        <authorList>
            <person name="Sant'Anna F.H."/>
            <person name="Lebedinsky A."/>
            <person name="Sokolova T."/>
            <person name="Robb F.T."/>
            <person name="Gonzalez J.M."/>
        </authorList>
    </citation>
    <scope>NUCLEOTIDE SEQUENCE [LARGE SCALE GENOMIC DNA]</scope>
    <source>
        <strain evidence="2">DSM 12653</strain>
    </source>
</reference>
<sequence length="438" mass="48838">MKKWSKLIYIVVSLILVFALFTSGCSSKQPETSQAPSTEQKSEPTQKVTLDFVWFTDGVEGQVMKEIIKDYQKTHPNVEINLVEVPYDDLEAKLKTMITGGKPPALARVTNPGAFASAALDLTPYLGDKDQFMSQFLDGLKYYCIVEGKLIAAPMEVTANGLIYNKTLFDKAGVKVPQSPDEVWTWDEFANAIKEVKAKAGAKYGVVWDPTPHRWTTLLYEFGGSIFNSDATDTNINKPEAVETLNYFKKLVDEDIVSKATWLGGENANNIFRSGTAAAHLSGSWMISNYRDTIKNFEWGVTYLPKAKIRSSVLGAKFVMAFKNSGVEKEAGEFIKYLASKEVDDKYVRESLFLSPRKNPDVTYDFGTEFFKIFSNELAVSPPAASYDWSRQDIIPKFTSDLKEAIVSVLQGKQTAQQALDHVAELARQAIKEAQQGK</sequence>
<dbReference type="RefSeq" id="WP_009609950.1">
    <property type="nucleotide sequence ID" value="NZ_ABXP02000104.1"/>
</dbReference>
<dbReference type="CDD" id="cd13585">
    <property type="entry name" value="PBP2_TMBP_like"/>
    <property type="match status" value="1"/>
</dbReference>
<reference evidence="1 2" key="1">
    <citation type="submission" date="2008-07" db="EMBL/GenBank/DDBJ databases">
        <authorList>
            <person name="Gonzalez J."/>
            <person name="Sokolova T."/>
            <person name="Ferriera S."/>
            <person name="Johnson J."/>
            <person name="Kravitz S."/>
            <person name="Beeson K."/>
            <person name="Sutton G."/>
            <person name="Rogers Y.-H."/>
            <person name="Friedman R."/>
            <person name="Frazier M."/>
            <person name="Venter J.C."/>
        </authorList>
    </citation>
    <scope>NUCLEOTIDE SEQUENCE [LARGE SCALE GENOMIC DNA]</scope>
    <source>
        <strain evidence="1 2">DSM 12653</strain>
    </source>
</reference>